<evidence type="ECO:0000313" key="5">
    <source>
        <dbReference type="EMBL" id="TVY82963.1"/>
    </source>
</evidence>
<dbReference type="Pfam" id="PF00106">
    <property type="entry name" value="adh_short"/>
    <property type="match status" value="1"/>
</dbReference>
<keyword evidence="6" id="KW-1185">Reference proteome</keyword>
<dbReference type="EMBL" id="QGMK01000251">
    <property type="protein sequence ID" value="TVY82963.1"/>
    <property type="molecule type" value="Genomic_DNA"/>
</dbReference>
<dbReference type="OrthoDB" id="5371740at2759"/>
<dbReference type="InterPro" id="IPR020904">
    <property type="entry name" value="Sc_DH/Rdtase_CS"/>
</dbReference>
<dbReference type="GO" id="GO:0016491">
    <property type="term" value="F:oxidoreductase activity"/>
    <property type="evidence" value="ECO:0007669"/>
    <property type="project" value="UniProtKB-KW"/>
</dbReference>
<evidence type="ECO:0000256" key="3">
    <source>
        <dbReference type="ARBA" id="ARBA00023002"/>
    </source>
</evidence>
<dbReference type="Gene3D" id="3.40.50.720">
    <property type="entry name" value="NAD(P)-binding Rossmann-like Domain"/>
    <property type="match status" value="1"/>
</dbReference>
<protein>
    <submittedName>
        <fullName evidence="5">Short-chain dehydrogenase reductase 3b</fullName>
    </submittedName>
</protein>
<dbReference type="PRINTS" id="PR00081">
    <property type="entry name" value="GDHRDH"/>
</dbReference>
<gene>
    <name evidence="5" type="primary">SDR3b</name>
    <name evidence="5" type="ORF">LSUE1_G000501</name>
</gene>
<dbReference type="PANTHER" id="PTHR43180">
    <property type="entry name" value="3-OXOACYL-(ACYL-CARRIER-PROTEIN) REDUCTASE (AFU_ORTHOLOGUE AFUA_6G11210)"/>
    <property type="match status" value="1"/>
</dbReference>
<sequence length="308" mass="33019">MTHIEFDPSLLETLKDKVVVLTGGATGIGRAAVHLYHENGASIVFGDVADGPGQQLANELGSQRAAFIHCDTTSYSDQLALFAKAKELYGRVDIVVANAGMSIPQDPFSADADINIEPSTRELDVNLKGAMFTARIGTAYLRQKGGGDLIMTSSIAGFKECTGLTAYTASKHGVIGIMRGLHLAVIPEDIRVNVICPWMTKTAMVKGIEKGWAELKLPANEPQDVALAILTCSTANRSQNGKTHKGAVLPLAGKILFVAGGKSYEIEDALQRLEPQWLGAENSRVLEIGQDYLMNSETSWDTTKSSNL</sequence>
<organism evidence="5 6">
    <name type="scientific">Lachnellula suecica</name>
    <dbReference type="NCBI Taxonomy" id="602035"/>
    <lineage>
        <taxon>Eukaryota</taxon>
        <taxon>Fungi</taxon>
        <taxon>Dikarya</taxon>
        <taxon>Ascomycota</taxon>
        <taxon>Pezizomycotina</taxon>
        <taxon>Leotiomycetes</taxon>
        <taxon>Helotiales</taxon>
        <taxon>Lachnaceae</taxon>
        <taxon>Lachnellula</taxon>
    </lineage>
</organism>
<accession>A0A8T9CJQ3</accession>
<reference evidence="5 6" key="1">
    <citation type="submission" date="2018-05" db="EMBL/GenBank/DDBJ databases">
        <title>Genome sequencing and assembly of the regulated plant pathogen Lachnellula willkommii and related sister species for the development of diagnostic species identification markers.</title>
        <authorList>
            <person name="Giroux E."/>
            <person name="Bilodeau G."/>
        </authorList>
    </citation>
    <scope>NUCLEOTIDE SEQUENCE [LARGE SCALE GENOMIC DNA]</scope>
    <source>
        <strain evidence="5 6">CBS 268.59</strain>
    </source>
</reference>
<evidence type="ECO:0000313" key="6">
    <source>
        <dbReference type="Proteomes" id="UP000469558"/>
    </source>
</evidence>
<dbReference type="InterPro" id="IPR036291">
    <property type="entry name" value="NAD(P)-bd_dom_sf"/>
</dbReference>
<dbReference type="PROSITE" id="PS00061">
    <property type="entry name" value="ADH_SHORT"/>
    <property type="match status" value="1"/>
</dbReference>
<dbReference type="PRINTS" id="PR00080">
    <property type="entry name" value="SDRFAMILY"/>
</dbReference>
<comment type="caution">
    <text evidence="5">The sequence shown here is derived from an EMBL/GenBank/DDBJ whole genome shotgun (WGS) entry which is preliminary data.</text>
</comment>
<dbReference type="Proteomes" id="UP000469558">
    <property type="component" value="Unassembled WGS sequence"/>
</dbReference>
<keyword evidence="2" id="KW-0521">NADP</keyword>
<comment type="similarity">
    <text evidence="1 4">Belongs to the short-chain dehydrogenases/reductases (SDR) family.</text>
</comment>
<evidence type="ECO:0000256" key="4">
    <source>
        <dbReference type="RuleBase" id="RU000363"/>
    </source>
</evidence>
<evidence type="ECO:0000256" key="1">
    <source>
        <dbReference type="ARBA" id="ARBA00006484"/>
    </source>
</evidence>
<keyword evidence="3" id="KW-0560">Oxidoreductase</keyword>
<dbReference type="InterPro" id="IPR002347">
    <property type="entry name" value="SDR_fam"/>
</dbReference>
<dbReference type="AlphaFoldDB" id="A0A8T9CJQ3"/>
<name>A0A8T9CJQ3_9HELO</name>
<proteinExistence type="inferred from homology"/>
<dbReference type="SUPFAM" id="SSF51735">
    <property type="entry name" value="NAD(P)-binding Rossmann-fold domains"/>
    <property type="match status" value="1"/>
</dbReference>
<dbReference type="PANTHER" id="PTHR43180:SF86">
    <property type="entry name" value="DEHYDROGENASE, PUTATIVE (AFU_ORTHOLOGUE AFUA_3G00290)-RELATED"/>
    <property type="match status" value="1"/>
</dbReference>
<evidence type="ECO:0000256" key="2">
    <source>
        <dbReference type="ARBA" id="ARBA00022857"/>
    </source>
</evidence>